<organism evidence="1 2">
    <name type="scientific">Toxocara canis</name>
    <name type="common">Canine roundworm</name>
    <dbReference type="NCBI Taxonomy" id="6265"/>
    <lineage>
        <taxon>Eukaryota</taxon>
        <taxon>Metazoa</taxon>
        <taxon>Ecdysozoa</taxon>
        <taxon>Nematoda</taxon>
        <taxon>Chromadorea</taxon>
        <taxon>Rhabditida</taxon>
        <taxon>Spirurina</taxon>
        <taxon>Ascaridomorpha</taxon>
        <taxon>Ascaridoidea</taxon>
        <taxon>Toxocaridae</taxon>
        <taxon>Toxocara</taxon>
    </lineage>
</organism>
<evidence type="ECO:0000313" key="1">
    <source>
        <dbReference type="EMBL" id="KHN80567.1"/>
    </source>
</evidence>
<sequence>MPRSCFIPGRSMESRSTLGHVRTVSRPSAVHYNQLLILPQQSAIQRYFHHNFFIKCNRLQRSFIIKPTNHQAATLRMSEQVRVENAQPKTTCYSDPHSTSLFNAKRSPHKLFQLPQAPLNWKE</sequence>
<reference evidence="1 2" key="1">
    <citation type="submission" date="2014-11" db="EMBL/GenBank/DDBJ databases">
        <title>Genetic blueprint of the zoonotic pathogen Toxocara canis.</title>
        <authorList>
            <person name="Zhu X.-Q."/>
            <person name="Korhonen P.K."/>
            <person name="Cai H."/>
            <person name="Young N.D."/>
            <person name="Nejsum P."/>
            <person name="von Samson-Himmelstjerna G."/>
            <person name="Boag P.R."/>
            <person name="Tan P."/>
            <person name="Li Q."/>
            <person name="Min J."/>
            <person name="Yang Y."/>
            <person name="Wang X."/>
            <person name="Fang X."/>
            <person name="Hall R.S."/>
            <person name="Hofmann A."/>
            <person name="Sternberg P.W."/>
            <person name="Jex A.R."/>
            <person name="Gasser R.B."/>
        </authorList>
    </citation>
    <scope>NUCLEOTIDE SEQUENCE [LARGE SCALE GENOMIC DNA]</scope>
    <source>
        <strain evidence="1">PN_DK_2014</strain>
    </source>
</reference>
<protein>
    <submittedName>
        <fullName evidence="1">Uncharacterized protein</fullName>
    </submittedName>
</protein>
<dbReference type="EMBL" id="JPKZ01001707">
    <property type="protein sequence ID" value="KHN80567.1"/>
    <property type="molecule type" value="Genomic_DNA"/>
</dbReference>
<keyword evidence="2" id="KW-1185">Reference proteome</keyword>
<comment type="caution">
    <text evidence="1">The sequence shown here is derived from an EMBL/GenBank/DDBJ whole genome shotgun (WGS) entry which is preliminary data.</text>
</comment>
<dbReference type="Proteomes" id="UP000031036">
    <property type="component" value="Unassembled WGS sequence"/>
</dbReference>
<proteinExistence type="predicted"/>
<dbReference type="AlphaFoldDB" id="A0A0B2VGI9"/>
<accession>A0A0B2VGI9</accession>
<name>A0A0B2VGI9_TOXCA</name>
<evidence type="ECO:0000313" key="2">
    <source>
        <dbReference type="Proteomes" id="UP000031036"/>
    </source>
</evidence>
<feature type="non-terminal residue" evidence="1">
    <location>
        <position position="123"/>
    </location>
</feature>
<gene>
    <name evidence="1" type="ORF">Tcan_00729</name>
</gene>